<keyword evidence="2" id="KW-1185">Reference proteome</keyword>
<name>A0A9N8F0Z2_9STRA</name>
<organism evidence="1 2">
    <name type="scientific">Seminavis robusta</name>
    <dbReference type="NCBI Taxonomy" id="568900"/>
    <lineage>
        <taxon>Eukaryota</taxon>
        <taxon>Sar</taxon>
        <taxon>Stramenopiles</taxon>
        <taxon>Ochrophyta</taxon>
        <taxon>Bacillariophyta</taxon>
        <taxon>Bacillariophyceae</taxon>
        <taxon>Bacillariophycidae</taxon>
        <taxon>Naviculales</taxon>
        <taxon>Naviculaceae</taxon>
        <taxon>Seminavis</taxon>
    </lineage>
</organism>
<comment type="caution">
    <text evidence="1">The sequence shown here is derived from an EMBL/GenBank/DDBJ whole genome shotgun (WGS) entry which is preliminary data.</text>
</comment>
<evidence type="ECO:0000313" key="2">
    <source>
        <dbReference type="Proteomes" id="UP001153069"/>
    </source>
</evidence>
<proteinExistence type="predicted"/>
<sequence length="274" mass="30431">MATQLAADSAKTLILMPVPVLRSDYVAHGEDPTNNLESIKGSHGEIKFNYRAPYCGGQLGPREIIPQAIHCVDVIDNLPNLNNIGKVVAFKASLYGTALENAELALTKARTALENTDNNVAQNPENTIRYGNFRSYMQLYGAQFGSPDDALNQKDGVKLLKKPTKCPVDQWHTILFKKNKALAYCQGHINWDKEATVQIPLYTVQEMISIFLGSFPLEWRNKLLDQNGVDVKTLKVPTILAHMKKMEANSIAAQAANTAKQMAEGKNKRQYDKT</sequence>
<accession>A0A9N8F0Z2</accession>
<dbReference type="AlphaFoldDB" id="A0A9N8F0Z2"/>
<dbReference type="Proteomes" id="UP001153069">
    <property type="component" value="Unassembled WGS sequence"/>
</dbReference>
<reference evidence="1" key="1">
    <citation type="submission" date="2020-06" db="EMBL/GenBank/DDBJ databases">
        <authorList>
            <consortium name="Plant Systems Biology data submission"/>
        </authorList>
    </citation>
    <scope>NUCLEOTIDE SEQUENCE</scope>
    <source>
        <strain evidence="1">D6</strain>
    </source>
</reference>
<protein>
    <submittedName>
        <fullName evidence="1">Uncharacterized protein</fullName>
    </submittedName>
</protein>
<evidence type="ECO:0000313" key="1">
    <source>
        <dbReference type="EMBL" id="CAB9530856.1"/>
    </source>
</evidence>
<dbReference type="EMBL" id="CAICTM010003078">
    <property type="protein sequence ID" value="CAB9530856.1"/>
    <property type="molecule type" value="Genomic_DNA"/>
</dbReference>
<gene>
    <name evidence="1" type="ORF">SEMRO_3080_G343360.1</name>
</gene>